<dbReference type="EMBL" id="CADCVD010000081">
    <property type="protein sequence ID" value="CAA9445353.1"/>
    <property type="molecule type" value="Genomic_DNA"/>
</dbReference>
<gene>
    <name evidence="2" type="ORF">AVDCRST_MAG37-1768</name>
</gene>
<name>A0A6J4QRV4_9ACTN</name>
<sequence>ALLCRPHQLDRPRHQGCEGYPAASRESRPARSEIRGKDGEALLGRRSLRPCKHPGGPGRGVCQRLRPGTGCIGKRSYELASGVREGGDVQDHREARICYSYL</sequence>
<reference evidence="2" key="1">
    <citation type="submission" date="2020-02" db="EMBL/GenBank/DDBJ databases">
        <authorList>
            <person name="Meier V. D."/>
        </authorList>
    </citation>
    <scope>NUCLEOTIDE SEQUENCE</scope>
    <source>
        <strain evidence="2">AVDCRST_MAG37</strain>
    </source>
</reference>
<evidence type="ECO:0000256" key="1">
    <source>
        <dbReference type="SAM" id="MobiDB-lite"/>
    </source>
</evidence>
<feature type="region of interest" description="Disordered" evidence="1">
    <location>
        <begin position="14"/>
        <end position="39"/>
    </location>
</feature>
<feature type="non-terminal residue" evidence="2">
    <location>
        <position position="1"/>
    </location>
</feature>
<proteinExistence type="predicted"/>
<feature type="compositionally biased region" description="Basic and acidic residues" evidence="1">
    <location>
        <begin position="25"/>
        <end position="39"/>
    </location>
</feature>
<protein>
    <submittedName>
        <fullName evidence="2">Uncharacterized protein</fullName>
    </submittedName>
</protein>
<accession>A0A6J4QRV4</accession>
<feature type="non-terminal residue" evidence="2">
    <location>
        <position position="102"/>
    </location>
</feature>
<organism evidence="2">
    <name type="scientific">uncultured Rubrobacteraceae bacterium</name>
    <dbReference type="NCBI Taxonomy" id="349277"/>
    <lineage>
        <taxon>Bacteria</taxon>
        <taxon>Bacillati</taxon>
        <taxon>Actinomycetota</taxon>
        <taxon>Rubrobacteria</taxon>
        <taxon>Rubrobacterales</taxon>
        <taxon>Rubrobacteraceae</taxon>
        <taxon>environmental samples</taxon>
    </lineage>
</organism>
<evidence type="ECO:0000313" key="2">
    <source>
        <dbReference type="EMBL" id="CAA9445353.1"/>
    </source>
</evidence>
<dbReference type="AlphaFoldDB" id="A0A6J4QRV4"/>